<comment type="caution">
    <text evidence="2">The sequence shown here is derived from an EMBL/GenBank/DDBJ whole genome shotgun (WGS) entry which is preliminary data.</text>
</comment>
<reference evidence="2 3" key="1">
    <citation type="submission" date="2019-09" db="EMBL/GenBank/DDBJ databases">
        <authorList>
            <person name="Chen X.-Y."/>
        </authorList>
    </citation>
    <scope>NUCLEOTIDE SEQUENCE [LARGE SCALE GENOMIC DNA]</scope>
    <source>
        <strain evidence="2 3">NY5</strain>
    </source>
</reference>
<dbReference type="AlphaFoldDB" id="A0A5B0WTT8"/>
<evidence type="ECO:0008006" key="4">
    <source>
        <dbReference type="Google" id="ProtNLM"/>
    </source>
</evidence>
<evidence type="ECO:0000256" key="1">
    <source>
        <dbReference type="SAM" id="SignalP"/>
    </source>
</evidence>
<feature type="signal peptide" evidence="1">
    <location>
        <begin position="1"/>
        <end position="22"/>
    </location>
</feature>
<accession>A0A5B0WTT8</accession>
<sequence>MRALVSLLFASLLWSCSGIYHSTGPVPYAAFFNELPTNYQWSGKLEIQQSDKVTSYLVALNTSQGQGQMALLTGHGMPLFSAVEQDTRTRIQKQLGLEGYPGPGELLSYLGLAFSRTSYDSRINVTRHGSAPWYDNIVVQDMKYNIEIRIHTMEWQNVSPE</sequence>
<keyword evidence="1" id="KW-0732">Signal</keyword>
<evidence type="ECO:0000313" key="3">
    <source>
        <dbReference type="Proteomes" id="UP000323708"/>
    </source>
</evidence>
<dbReference type="Proteomes" id="UP000323708">
    <property type="component" value="Unassembled WGS sequence"/>
</dbReference>
<feature type="chain" id="PRO_5023081020" description="Outer-membrane lipoprotein LolB" evidence="1">
    <location>
        <begin position="23"/>
        <end position="161"/>
    </location>
</feature>
<keyword evidence="3" id="KW-1185">Reference proteome</keyword>
<dbReference type="EMBL" id="VTUX01000005">
    <property type="protein sequence ID" value="KAA1190492.1"/>
    <property type="molecule type" value="Genomic_DNA"/>
</dbReference>
<evidence type="ECO:0000313" key="2">
    <source>
        <dbReference type="EMBL" id="KAA1190492.1"/>
    </source>
</evidence>
<proteinExistence type="predicted"/>
<protein>
    <recommendedName>
        <fullName evidence="4">Outer-membrane lipoprotein LolB</fullName>
    </recommendedName>
</protein>
<gene>
    <name evidence="2" type="ORF">F0M18_11805</name>
</gene>
<dbReference type="RefSeq" id="WP_149611648.1">
    <property type="nucleotide sequence ID" value="NZ_VTUX01000005.1"/>
</dbReference>
<organism evidence="2 3">
    <name type="scientific">Pseudohalioglobus sediminis</name>
    <dbReference type="NCBI Taxonomy" id="2606449"/>
    <lineage>
        <taxon>Bacteria</taxon>
        <taxon>Pseudomonadati</taxon>
        <taxon>Pseudomonadota</taxon>
        <taxon>Gammaproteobacteria</taxon>
        <taxon>Cellvibrionales</taxon>
        <taxon>Halieaceae</taxon>
        <taxon>Pseudohalioglobus</taxon>
    </lineage>
</organism>
<name>A0A5B0WTT8_9GAMM</name>